<feature type="transmembrane region" description="Helical" evidence="6">
    <location>
        <begin position="201"/>
        <end position="228"/>
    </location>
</feature>
<feature type="transmembrane region" description="Helical" evidence="6">
    <location>
        <begin position="249"/>
        <end position="272"/>
    </location>
</feature>
<evidence type="ECO:0000256" key="4">
    <source>
        <dbReference type="ARBA" id="ARBA00023136"/>
    </source>
</evidence>
<evidence type="ECO:0000256" key="5">
    <source>
        <dbReference type="ARBA" id="ARBA00023170"/>
    </source>
</evidence>
<evidence type="ECO:0008006" key="9">
    <source>
        <dbReference type="Google" id="ProtNLM"/>
    </source>
</evidence>
<dbReference type="Proteomes" id="UP000192578">
    <property type="component" value="Unassembled WGS sequence"/>
</dbReference>
<feature type="transmembrane region" description="Helical" evidence="6">
    <location>
        <begin position="168"/>
        <end position="189"/>
    </location>
</feature>
<feature type="transmembrane region" description="Helical" evidence="6">
    <location>
        <begin position="81"/>
        <end position="105"/>
    </location>
</feature>
<dbReference type="PANTHER" id="PTHR21421:SF29">
    <property type="entry name" value="GUSTATORY RECEPTOR 5A FOR TREHALOSE-RELATED"/>
    <property type="match status" value="1"/>
</dbReference>
<keyword evidence="5" id="KW-0675">Receptor</keyword>
<dbReference type="GO" id="GO:0038023">
    <property type="term" value="F:signaling receptor activity"/>
    <property type="evidence" value="ECO:0007669"/>
    <property type="project" value="UniProtKB-ARBA"/>
</dbReference>
<comment type="subcellular location">
    <subcellularLocation>
        <location evidence="1">Membrane</location>
        <topology evidence="1">Multi-pass membrane protein</topology>
    </subcellularLocation>
</comment>
<dbReference type="GO" id="GO:0016020">
    <property type="term" value="C:membrane"/>
    <property type="evidence" value="ECO:0007669"/>
    <property type="project" value="UniProtKB-SubCell"/>
</dbReference>
<evidence type="ECO:0000313" key="7">
    <source>
        <dbReference type="EMBL" id="OWA53157.1"/>
    </source>
</evidence>
<protein>
    <recommendedName>
        <fullName evidence="9">Gustatory receptor</fullName>
    </recommendedName>
</protein>
<sequence>MTIKHENQAEKETFTPLNPTDVFVVPHKNLPPSEDQNNTEEYQRGYLQRAFERLLWVLYLFGTVSSWSSRRSKENHRIWTTIRLTTVVLLIVLFILQLAFMYLQAVAEIPTTTVMKVHFLTRSQFTAMTALSIAVFSTRTTPLRALLASIVKACVWSEPSEFSLVRRIILLHLSVIGLGAAVLSGQLIAKAFVVRGLTDSFFGLSIPAELLSITSDLALVTSLISYFISDSQLEAPIGHFITQNATDTAIYFSCAIGTEFMLTTGIVLAAYLNHQADSCIPELYRIIEDLDVSIDLDGHIERSLRRLRDTPVALTGLGLFLMNKSFILTVIGVGTTYLVVMVQINVKNGCNFEHVTWTHTSPVTPLPGTGG</sequence>
<reference evidence="8" key="1">
    <citation type="submission" date="2017-01" db="EMBL/GenBank/DDBJ databases">
        <title>Comparative genomics of anhydrobiosis in the tardigrade Hypsibius dujardini.</title>
        <authorList>
            <person name="Yoshida Y."/>
            <person name="Koutsovoulos G."/>
            <person name="Laetsch D."/>
            <person name="Stevens L."/>
            <person name="Kumar S."/>
            <person name="Horikawa D."/>
            <person name="Ishino K."/>
            <person name="Komine S."/>
            <person name="Tomita M."/>
            <person name="Blaxter M."/>
            <person name="Arakawa K."/>
        </authorList>
    </citation>
    <scope>NUCLEOTIDE SEQUENCE [LARGE SCALE GENOMIC DNA]</scope>
    <source>
        <strain evidence="8">Z151</strain>
    </source>
</reference>
<proteinExistence type="predicted"/>
<accession>A0A9X6NFD0</accession>
<keyword evidence="2 6" id="KW-0812">Transmembrane</keyword>
<gene>
    <name evidence="7" type="ORF">BV898_17591</name>
</gene>
<evidence type="ECO:0000256" key="2">
    <source>
        <dbReference type="ARBA" id="ARBA00022692"/>
    </source>
</evidence>
<comment type="caution">
    <text evidence="7">The sequence shown here is derived from an EMBL/GenBank/DDBJ whole genome shotgun (WGS) entry which is preliminary data.</text>
</comment>
<evidence type="ECO:0000256" key="1">
    <source>
        <dbReference type="ARBA" id="ARBA00004141"/>
    </source>
</evidence>
<evidence type="ECO:0000256" key="6">
    <source>
        <dbReference type="SAM" id="Phobius"/>
    </source>
</evidence>
<dbReference type="AlphaFoldDB" id="A0A9X6NFD0"/>
<dbReference type="GO" id="GO:0007606">
    <property type="term" value="P:sensory perception of chemical stimulus"/>
    <property type="evidence" value="ECO:0007669"/>
    <property type="project" value="TreeGrafter"/>
</dbReference>
<evidence type="ECO:0000256" key="3">
    <source>
        <dbReference type="ARBA" id="ARBA00022989"/>
    </source>
</evidence>
<feature type="transmembrane region" description="Helical" evidence="6">
    <location>
        <begin position="312"/>
        <end position="340"/>
    </location>
</feature>
<dbReference type="EMBL" id="MTYJ01000305">
    <property type="protein sequence ID" value="OWA53157.1"/>
    <property type="molecule type" value="Genomic_DNA"/>
</dbReference>
<name>A0A9X6NFD0_HYPEX</name>
<dbReference type="PANTHER" id="PTHR21421">
    <property type="entry name" value="GUSTATORY RECEPTOR"/>
    <property type="match status" value="1"/>
</dbReference>
<organism evidence="7 8">
    <name type="scientific">Hypsibius exemplaris</name>
    <name type="common">Freshwater tardigrade</name>
    <dbReference type="NCBI Taxonomy" id="2072580"/>
    <lineage>
        <taxon>Eukaryota</taxon>
        <taxon>Metazoa</taxon>
        <taxon>Ecdysozoa</taxon>
        <taxon>Tardigrada</taxon>
        <taxon>Eutardigrada</taxon>
        <taxon>Parachela</taxon>
        <taxon>Hypsibioidea</taxon>
        <taxon>Hypsibiidae</taxon>
        <taxon>Hypsibius</taxon>
    </lineage>
</organism>
<feature type="transmembrane region" description="Helical" evidence="6">
    <location>
        <begin position="125"/>
        <end position="147"/>
    </location>
</feature>
<evidence type="ECO:0000313" key="8">
    <source>
        <dbReference type="Proteomes" id="UP000192578"/>
    </source>
</evidence>
<dbReference type="OrthoDB" id="5800391at2759"/>
<keyword evidence="4 6" id="KW-0472">Membrane</keyword>
<dbReference type="GO" id="GO:0051606">
    <property type="term" value="P:detection of stimulus"/>
    <property type="evidence" value="ECO:0007669"/>
    <property type="project" value="UniProtKB-ARBA"/>
</dbReference>
<keyword evidence="3 6" id="KW-1133">Transmembrane helix</keyword>
<keyword evidence="8" id="KW-1185">Reference proteome</keyword>